<keyword evidence="3" id="KW-0564">Palmitate</keyword>
<evidence type="ECO:0000256" key="5">
    <source>
        <dbReference type="SAM" id="SignalP"/>
    </source>
</evidence>
<organism evidence="7 8">
    <name type="scientific">Comamonas nitrativorans</name>
    <dbReference type="NCBI Taxonomy" id="108437"/>
    <lineage>
        <taxon>Bacteria</taxon>
        <taxon>Pseudomonadati</taxon>
        <taxon>Pseudomonadota</taxon>
        <taxon>Betaproteobacteria</taxon>
        <taxon>Burkholderiales</taxon>
        <taxon>Comamonadaceae</taxon>
        <taxon>Comamonas</taxon>
    </lineage>
</organism>
<dbReference type="Gene3D" id="2.40.128.200">
    <property type="match status" value="1"/>
</dbReference>
<evidence type="ECO:0000259" key="6">
    <source>
        <dbReference type="Pfam" id="PF09864"/>
    </source>
</evidence>
<dbReference type="InterPro" id="IPR036328">
    <property type="entry name" value="MliC_sf"/>
</dbReference>
<dbReference type="Proteomes" id="UP001595967">
    <property type="component" value="Unassembled WGS sequence"/>
</dbReference>
<dbReference type="Pfam" id="PF09864">
    <property type="entry name" value="MliC"/>
    <property type="match status" value="1"/>
</dbReference>
<dbReference type="PROSITE" id="PS51257">
    <property type="entry name" value="PROKAR_LIPOPROTEIN"/>
    <property type="match status" value="1"/>
</dbReference>
<dbReference type="EMBL" id="JBHSEW010000008">
    <property type="protein sequence ID" value="MFC4622567.1"/>
    <property type="molecule type" value="Genomic_DNA"/>
</dbReference>
<evidence type="ECO:0000313" key="8">
    <source>
        <dbReference type="Proteomes" id="UP001595967"/>
    </source>
</evidence>
<evidence type="ECO:0000256" key="3">
    <source>
        <dbReference type="ARBA" id="ARBA00023139"/>
    </source>
</evidence>
<protein>
    <submittedName>
        <fullName evidence="7">MliC family protein</fullName>
    </submittedName>
</protein>
<keyword evidence="1 5" id="KW-0732">Signal</keyword>
<dbReference type="SUPFAM" id="SSF141488">
    <property type="entry name" value="YdhA-like"/>
    <property type="match status" value="1"/>
</dbReference>
<evidence type="ECO:0000256" key="1">
    <source>
        <dbReference type="ARBA" id="ARBA00022729"/>
    </source>
</evidence>
<keyword evidence="8" id="KW-1185">Reference proteome</keyword>
<dbReference type="RefSeq" id="WP_377726052.1">
    <property type="nucleotide sequence ID" value="NZ_JBHSEW010000008.1"/>
</dbReference>
<sequence>MQSIYRLSLVLTAPLLVVACNSVPPAQEEAVTSALYTCESGVKIVAGYSDTDTATVHYKGRTYSLKNAVSASGARYVGEGIEWWTKGAGRGASGSVLQHLADGTSGAVLEACTQE</sequence>
<accession>A0ABV9GX36</accession>
<feature type="signal peptide" evidence="5">
    <location>
        <begin position="1"/>
        <end position="19"/>
    </location>
</feature>
<reference evidence="8" key="1">
    <citation type="journal article" date="2019" name="Int. J. Syst. Evol. Microbiol.">
        <title>The Global Catalogue of Microorganisms (GCM) 10K type strain sequencing project: providing services to taxonomists for standard genome sequencing and annotation.</title>
        <authorList>
            <consortium name="The Broad Institute Genomics Platform"/>
            <consortium name="The Broad Institute Genome Sequencing Center for Infectious Disease"/>
            <person name="Wu L."/>
            <person name="Ma J."/>
        </authorList>
    </citation>
    <scope>NUCLEOTIDE SEQUENCE [LARGE SCALE GENOMIC DNA]</scope>
    <source>
        <strain evidence="8">JCM 11650</strain>
    </source>
</reference>
<keyword evidence="4" id="KW-0449">Lipoprotein</keyword>
<evidence type="ECO:0000256" key="2">
    <source>
        <dbReference type="ARBA" id="ARBA00023136"/>
    </source>
</evidence>
<gene>
    <name evidence="7" type="ORF">ACFO3A_10110</name>
</gene>
<feature type="domain" description="C-type lysozyme inhibitor" evidence="6">
    <location>
        <begin position="36"/>
        <end position="87"/>
    </location>
</feature>
<evidence type="ECO:0000313" key="7">
    <source>
        <dbReference type="EMBL" id="MFC4622567.1"/>
    </source>
</evidence>
<feature type="chain" id="PRO_5047421259" evidence="5">
    <location>
        <begin position="20"/>
        <end position="115"/>
    </location>
</feature>
<proteinExistence type="predicted"/>
<keyword evidence="2" id="KW-0472">Membrane</keyword>
<dbReference type="InterPro" id="IPR018660">
    <property type="entry name" value="MliC"/>
</dbReference>
<evidence type="ECO:0000256" key="4">
    <source>
        <dbReference type="ARBA" id="ARBA00023288"/>
    </source>
</evidence>
<comment type="caution">
    <text evidence="7">The sequence shown here is derived from an EMBL/GenBank/DDBJ whole genome shotgun (WGS) entry which is preliminary data.</text>
</comment>
<name>A0ABV9GX36_9BURK</name>